<dbReference type="Proteomes" id="UP000233654">
    <property type="component" value="Unassembled WGS sequence"/>
</dbReference>
<keyword evidence="2" id="KW-1277">Toxin-antitoxin system</keyword>
<dbReference type="InterPro" id="IPR012933">
    <property type="entry name" value="HicA_mRNA_interferase"/>
</dbReference>
<dbReference type="SUPFAM" id="SSF54786">
    <property type="entry name" value="YcfA/nrd intein domain"/>
    <property type="match status" value="1"/>
</dbReference>
<evidence type="ECO:0000313" key="9">
    <source>
        <dbReference type="Proteomes" id="UP000233654"/>
    </source>
</evidence>
<gene>
    <name evidence="8" type="ORF">CVT63_05945</name>
</gene>
<keyword evidence="5" id="KW-0378">Hydrolase</keyword>
<dbReference type="EMBL" id="PHEX01000051">
    <property type="protein sequence ID" value="PKQ27815.1"/>
    <property type="molecule type" value="Genomic_DNA"/>
</dbReference>
<keyword evidence="7" id="KW-0346">Stress response</keyword>
<comment type="similarity">
    <text evidence="1">Belongs to the HicA mRNA interferase family.</text>
</comment>
<protein>
    <recommendedName>
        <fullName evidence="10">YcfA family protein</fullName>
    </recommendedName>
</protein>
<dbReference type="Gene3D" id="3.30.920.30">
    <property type="entry name" value="Hypothetical protein"/>
    <property type="match status" value="1"/>
</dbReference>
<evidence type="ECO:0000256" key="1">
    <source>
        <dbReference type="ARBA" id="ARBA00006620"/>
    </source>
</evidence>
<name>A0A2N3G521_9ACTN</name>
<evidence type="ECO:0000256" key="3">
    <source>
        <dbReference type="ARBA" id="ARBA00022722"/>
    </source>
</evidence>
<evidence type="ECO:0000256" key="7">
    <source>
        <dbReference type="ARBA" id="ARBA00023016"/>
    </source>
</evidence>
<organism evidence="8 9">
    <name type="scientific">Candidatus Anoxymicrobium japonicum</name>
    <dbReference type="NCBI Taxonomy" id="2013648"/>
    <lineage>
        <taxon>Bacteria</taxon>
        <taxon>Bacillati</taxon>
        <taxon>Actinomycetota</taxon>
        <taxon>Candidatus Geothermincolia</taxon>
        <taxon>Candidatus Geothermincolales</taxon>
        <taxon>Candidatus Anoxymicrobiaceae</taxon>
        <taxon>Candidatus Anoxymicrobium</taxon>
    </lineage>
</organism>
<evidence type="ECO:0000256" key="2">
    <source>
        <dbReference type="ARBA" id="ARBA00022649"/>
    </source>
</evidence>
<reference evidence="8 9" key="1">
    <citation type="journal article" date="2017" name="ISME J.">
        <title>Potential for microbial H2 and metal transformations associated with novel bacteria and archaea in deep terrestrial subsurface sediments.</title>
        <authorList>
            <person name="Hernsdorf A.W."/>
            <person name="Amano Y."/>
            <person name="Miyakawa K."/>
            <person name="Ise K."/>
            <person name="Suzuki Y."/>
            <person name="Anantharaman K."/>
            <person name="Probst A."/>
            <person name="Burstein D."/>
            <person name="Thomas B.C."/>
            <person name="Banfield J.F."/>
        </authorList>
    </citation>
    <scope>NUCLEOTIDE SEQUENCE [LARGE SCALE GENOMIC DNA]</scope>
    <source>
        <strain evidence="8">HGW-Actinobacteria-3</strain>
    </source>
</reference>
<evidence type="ECO:0000256" key="6">
    <source>
        <dbReference type="ARBA" id="ARBA00022884"/>
    </source>
</evidence>
<evidence type="ECO:0000256" key="5">
    <source>
        <dbReference type="ARBA" id="ARBA00022801"/>
    </source>
</evidence>
<evidence type="ECO:0008006" key="10">
    <source>
        <dbReference type="Google" id="ProtNLM"/>
    </source>
</evidence>
<keyword evidence="4" id="KW-0255">Endonuclease</keyword>
<evidence type="ECO:0000256" key="4">
    <source>
        <dbReference type="ARBA" id="ARBA00022759"/>
    </source>
</evidence>
<dbReference type="GO" id="GO:0003729">
    <property type="term" value="F:mRNA binding"/>
    <property type="evidence" value="ECO:0007669"/>
    <property type="project" value="InterPro"/>
</dbReference>
<keyword evidence="3" id="KW-0540">Nuclease</keyword>
<dbReference type="Pfam" id="PF07927">
    <property type="entry name" value="HicA_toxin"/>
    <property type="match status" value="1"/>
</dbReference>
<sequence>MRIPRDIDGDKLVTLLSRFDYEITRQAGSHIRLTTFRNGEHHLTVPRHRPLKVGTLNAVVNDVAGHLGLPKEQVLKELLS</sequence>
<dbReference type="GO" id="GO:0004519">
    <property type="term" value="F:endonuclease activity"/>
    <property type="evidence" value="ECO:0007669"/>
    <property type="project" value="UniProtKB-KW"/>
</dbReference>
<keyword evidence="6" id="KW-0694">RNA-binding</keyword>
<evidence type="ECO:0000313" key="8">
    <source>
        <dbReference type="EMBL" id="PKQ27815.1"/>
    </source>
</evidence>
<accession>A0A2N3G521</accession>
<dbReference type="GO" id="GO:0016787">
    <property type="term" value="F:hydrolase activity"/>
    <property type="evidence" value="ECO:0007669"/>
    <property type="project" value="UniProtKB-KW"/>
</dbReference>
<comment type="caution">
    <text evidence="8">The sequence shown here is derived from an EMBL/GenBank/DDBJ whole genome shotgun (WGS) entry which is preliminary data.</text>
</comment>
<dbReference type="InterPro" id="IPR038570">
    <property type="entry name" value="HicA_sf"/>
</dbReference>
<dbReference type="AlphaFoldDB" id="A0A2N3G521"/>
<proteinExistence type="inferred from homology"/>